<keyword evidence="2" id="KW-1133">Transmembrane helix</keyword>
<dbReference type="OrthoDB" id="782686at2759"/>
<evidence type="ECO:0000256" key="2">
    <source>
        <dbReference type="SAM" id="Phobius"/>
    </source>
</evidence>
<feature type="compositionally biased region" description="Polar residues" evidence="1">
    <location>
        <begin position="1"/>
        <end position="18"/>
    </location>
</feature>
<name>A0A804L9R6_MUSAM</name>
<keyword evidence="5" id="KW-1185">Reference proteome</keyword>
<keyword evidence="2" id="KW-0812">Transmembrane</keyword>
<feature type="transmembrane region" description="Helical" evidence="2">
    <location>
        <begin position="74"/>
        <end position="95"/>
    </location>
</feature>
<gene>
    <name evidence="3" type="ORF">GSMUA_05200.1</name>
</gene>
<dbReference type="AlphaFoldDB" id="A0A804L9R6"/>
<dbReference type="PANTHER" id="PTHR35165">
    <property type="entry name" value="OS08G0113900 PROTEIN"/>
    <property type="match status" value="1"/>
</dbReference>
<dbReference type="Proteomes" id="UP000012960">
    <property type="component" value="Unplaced"/>
</dbReference>
<dbReference type="OMA" id="ANAMLWM"/>
<dbReference type="PANTHER" id="PTHR35165:SF1">
    <property type="entry name" value="OS04G0577375 PROTEIN"/>
    <property type="match status" value="1"/>
</dbReference>
<organism evidence="4 5">
    <name type="scientific">Musa acuminata subsp. malaccensis</name>
    <name type="common">Wild banana</name>
    <name type="synonym">Musa malaccensis</name>
    <dbReference type="NCBI Taxonomy" id="214687"/>
    <lineage>
        <taxon>Eukaryota</taxon>
        <taxon>Viridiplantae</taxon>
        <taxon>Streptophyta</taxon>
        <taxon>Embryophyta</taxon>
        <taxon>Tracheophyta</taxon>
        <taxon>Spermatophyta</taxon>
        <taxon>Magnoliopsida</taxon>
        <taxon>Liliopsida</taxon>
        <taxon>Zingiberales</taxon>
        <taxon>Musaceae</taxon>
        <taxon>Musa</taxon>
    </lineage>
</organism>
<reference evidence="4" key="2">
    <citation type="submission" date="2021-05" db="UniProtKB">
        <authorList>
            <consortium name="EnsemblPlants"/>
        </authorList>
    </citation>
    <scope>IDENTIFICATION</scope>
    <source>
        <strain evidence="4">subsp. malaccensis</strain>
    </source>
</reference>
<dbReference type="EnsemblPlants" id="Ma11_t19900.1">
    <property type="protein sequence ID" value="Ma11_p19900.1"/>
    <property type="gene ID" value="Ma11_g19900"/>
</dbReference>
<dbReference type="InterPro" id="IPR032238">
    <property type="entry name" value="ATP-synth_Z"/>
</dbReference>
<proteinExistence type="predicted"/>
<feature type="transmembrane region" description="Helical" evidence="2">
    <location>
        <begin position="40"/>
        <end position="62"/>
    </location>
</feature>
<sequence length="124" mass="13058">MASASPSQTKAATASQPVQEAKALQPSDTPSSGEAARFRVALAANCCLLLVGVCGGALLAWWALSFHRSNEQLWMVPVGLVLLGTPVFVWLSIFASGVCTCLELLWTAPAVPRTAPPPDLDPER</sequence>
<accession>A0A804L9R6</accession>
<dbReference type="EMBL" id="HG996475">
    <property type="protein sequence ID" value="CAG1865108.1"/>
    <property type="molecule type" value="Genomic_DNA"/>
</dbReference>
<dbReference type="Pfam" id="PF16594">
    <property type="entry name" value="ATP-synt_Z"/>
    <property type="match status" value="1"/>
</dbReference>
<keyword evidence="2" id="KW-0472">Membrane</keyword>
<evidence type="ECO:0000313" key="4">
    <source>
        <dbReference type="EnsemblPlants" id="Ma11_p19900.1"/>
    </source>
</evidence>
<feature type="region of interest" description="Disordered" evidence="1">
    <location>
        <begin position="1"/>
        <end position="32"/>
    </location>
</feature>
<dbReference type="Gramene" id="Ma11_t19900.1">
    <property type="protein sequence ID" value="Ma11_p19900.1"/>
    <property type="gene ID" value="Ma11_g19900"/>
</dbReference>
<evidence type="ECO:0000313" key="3">
    <source>
        <dbReference type="EMBL" id="CAG1865108.1"/>
    </source>
</evidence>
<protein>
    <submittedName>
        <fullName evidence="3">(wild Malaysian banana) hypothetical protein</fullName>
    </submittedName>
</protein>
<evidence type="ECO:0000256" key="1">
    <source>
        <dbReference type="SAM" id="MobiDB-lite"/>
    </source>
</evidence>
<dbReference type="InParanoid" id="A0A804L9R6"/>
<evidence type="ECO:0000313" key="5">
    <source>
        <dbReference type="Proteomes" id="UP000012960"/>
    </source>
</evidence>
<reference evidence="3" key="1">
    <citation type="submission" date="2021-03" db="EMBL/GenBank/DDBJ databases">
        <authorList>
            <consortium name="Genoscope - CEA"/>
            <person name="William W."/>
        </authorList>
    </citation>
    <scope>NUCLEOTIDE SEQUENCE</scope>
    <source>
        <strain evidence="3">Doubled-haploid Pahang</strain>
    </source>
</reference>